<dbReference type="Proteomes" id="UP000027073">
    <property type="component" value="Unassembled WGS sequence"/>
</dbReference>
<sequence>MKFARLLRVDHKLTSRLVHGPADFGLRVAHSACHEVGTSTEHGEYISTLKQDIHAHRLYFRSQVEAMDNLSLSTRTRAPTDINDIDLARPVAALAETISKAMSGLYALHVAIGRSGGEASSALVEFVECKLLIRNHWAALESFLQHSLGYARDYLGLCQSLQHENQAQYMVLASAILAHAQQIRGEIFRFQPAYTQMVKEFNAKEPAVKSRGSDKPVNGSSFDASISSFVVASHAALYPEIGKSFKAASAALSGSLVPIADISAFWDEHTSNLIALSQSEEELKRLTQNRSYFDMEITRWKAYRTALHDGVYSITSSSDAMMVTPMIQESNWRRRLGRFFPKRRTTNPVTGRSEIPAVEIGGPNAEYDSLKNPFNVLILSRTTYTINACLESFSQRFGQNSLMHRLGIYDRLYRLAQQYMATLSDMEALSNAAIEFCTAVQASMQSRGRAETSVYMRNSAQMCSSKISEILPVYQDLSCQLQQELSRTLSRQHADTPSPNSDDWNPDLLVRSIRALKDRELLACIHSTLERLIHLLTKFRTFWFNVAADVDQFRSYGRVGSSMSQQITPVWQRVEVLLHEYKSELGRAKTLAFACTPSNEKGRESAPTFFKRRRNTVGSSDISTLS</sequence>
<dbReference type="VEuPathDB" id="FungiDB:PLEOSDRAFT_1109242"/>
<protein>
    <submittedName>
        <fullName evidence="1">Uncharacterized protein</fullName>
    </submittedName>
</protein>
<name>A0A067NE96_PLEO1</name>
<dbReference type="AlphaFoldDB" id="A0A067NE96"/>
<accession>A0A067NE96</accession>
<evidence type="ECO:0000313" key="2">
    <source>
        <dbReference type="Proteomes" id="UP000027073"/>
    </source>
</evidence>
<proteinExistence type="predicted"/>
<organism evidence="1 2">
    <name type="scientific">Pleurotus ostreatus (strain PC15)</name>
    <name type="common">Oyster mushroom</name>
    <dbReference type="NCBI Taxonomy" id="1137138"/>
    <lineage>
        <taxon>Eukaryota</taxon>
        <taxon>Fungi</taxon>
        <taxon>Dikarya</taxon>
        <taxon>Basidiomycota</taxon>
        <taxon>Agaricomycotina</taxon>
        <taxon>Agaricomycetes</taxon>
        <taxon>Agaricomycetidae</taxon>
        <taxon>Agaricales</taxon>
        <taxon>Pleurotineae</taxon>
        <taxon>Pleurotaceae</taxon>
        <taxon>Pleurotus</taxon>
    </lineage>
</organism>
<dbReference type="OrthoDB" id="10402661at2759"/>
<evidence type="ECO:0000313" key="1">
    <source>
        <dbReference type="EMBL" id="KDQ22121.1"/>
    </source>
</evidence>
<dbReference type="InParanoid" id="A0A067NE96"/>
<reference evidence="2" key="1">
    <citation type="journal article" date="2014" name="Proc. Natl. Acad. Sci. U.S.A.">
        <title>Extensive sampling of basidiomycete genomes demonstrates inadequacy of the white-rot/brown-rot paradigm for wood decay fungi.</title>
        <authorList>
            <person name="Riley R."/>
            <person name="Salamov A.A."/>
            <person name="Brown D.W."/>
            <person name="Nagy L.G."/>
            <person name="Floudas D."/>
            <person name="Held B.W."/>
            <person name="Levasseur A."/>
            <person name="Lombard V."/>
            <person name="Morin E."/>
            <person name="Otillar R."/>
            <person name="Lindquist E.A."/>
            <person name="Sun H."/>
            <person name="LaButti K.M."/>
            <person name="Schmutz J."/>
            <person name="Jabbour D."/>
            <person name="Luo H."/>
            <person name="Baker S.E."/>
            <person name="Pisabarro A.G."/>
            <person name="Walton J.D."/>
            <person name="Blanchette R.A."/>
            <person name="Henrissat B."/>
            <person name="Martin F."/>
            <person name="Cullen D."/>
            <person name="Hibbett D.S."/>
            <person name="Grigoriev I.V."/>
        </authorList>
    </citation>
    <scope>NUCLEOTIDE SEQUENCE [LARGE SCALE GENOMIC DNA]</scope>
    <source>
        <strain evidence="2">PC15</strain>
    </source>
</reference>
<dbReference type="EMBL" id="KL198014">
    <property type="protein sequence ID" value="KDQ22121.1"/>
    <property type="molecule type" value="Genomic_DNA"/>
</dbReference>
<gene>
    <name evidence="1" type="ORF">PLEOSDRAFT_1109242</name>
</gene>
<dbReference type="HOGENOM" id="CLU_485804_0_0_1"/>